<dbReference type="Pfam" id="PF00172">
    <property type="entry name" value="Zn_clus"/>
    <property type="match status" value="1"/>
</dbReference>
<dbReference type="SMART" id="SM00906">
    <property type="entry name" value="Fungal_trans"/>
    <property type="match status" value="1"/>
</dbReference>
<feature type="region of interest" description="Disordered" evidence="5">
    <location>
        <begin position="195"/>
        <end position="227"/>
    </location>
</feature>
<evidence type="ECO:0000256" key="3">
    <source>
        <dbReference type="ARBA" id="ARBA00023163"/>
    </source>
</evidence>
<comment type="caution">
    <text evidence="7">The sequence shown here is derived from an EMBL/GenBank/DDBJ whole genome shotgun (WGS) entry which is preliminary data.</text>
</comment>
<dbReference type="Proteomes" id="UP000241587">
    <property type="component" value="Unassembled WGS sequence"/>
</dbReference>
<feature type="region of interest" description="Disordered" evidence="5">
    <location>
        <begin position="84"/>
        <end position="163"/>
    </location>
</feature>
<dbReference type="OMA" id="ERPTQGF"/>
<feature type="compositionally biased region" description="Low complexity" evidence="5">
    <location>
        <begin position="112"/>
        <end position="135"/>
    </location>
</feature>
<dbReference type="AlphaFoldDB" id="A0A2T4GSC0"/>
<evidence type="ECO:0000259" key="6">
    <source>
        <dbReference type="PROSITE" id="PS50048"/>
    </source>
</evidence>
<dbReference type="SMART" id="SM00066">
    <property type="entry name" value="GAL4"/>
    <property type="match status" value="1"/>
</dbReference>
<dbReference type="OrthoDB" id="424974at2759"/>
<evidence type="ECO:0000256" key="5">
    <source>
        <dbReference type="SAM" id="MobiDB-lite"/>
    </source>
</evidence>
<proteinExistence type="predicted"/>
<dbReference type="InterPro" id="IPR036864">
    <property type="entry name" value="Zn2-C6_fun-type_DNA-bd_sf"/>
</dbReference>
<dbReference type="GO" id="GO:0000981">
    <property type="term" value="F:DNA-binding transcription factor activity, RNA polymerase II-specific"/>
    <property type="evidence" value="ECO:0007669"/>
    <property type="project" value="InterPro"/>
</dbReference>
<feature type="compositionally biased region" description="Polar residues" evidence="5">
    <location>
        <begin position="90"/>
        <end position="102"/>
    </location>
</feature>
<reference evidence="7 8" key="1">
    <citation type="submission" date="2018-02" db="EMBL/GenBank/DDBJ databases">
        <title>Fusarium culmorum secondary metabolites in fungal-bacterial-plant interactions.</title>
        <authorList>
            <person name="Schmidt R."/>
        </authorList>
    </citation>
    <scope>NUCLEOTIDE SEQUENCE [LARGE SCALE GENOMIC DNA]</scope>
    <source>
        <strain evidence="7 8">PV</strain>
    </source>
</reference>
<dbReference type="PANTHER" id="PTHR47424">
    <property type="entry name" value="REGULATORY PROTEIN GAL4"/>
    <property type="match status" value="1"/>
</dbReference>
<dbReference type="Pfam" id="PF04082">
    <property type="entry name" value="Fungal_trans"/>
    <property type="match status" value="1"/>
</dbReference>
<evidence type="ECO:0000256" key="2">
    <source>
        <dbReference type="ARBA" id="ARBA00023015"/>
    </source>
</evidence>
<dbReference type="CDD" id="cd00067">
    <property type="entry name" value="GAL4"/>
    <property type="match status" value="1"/>
</dbReference>
<dbReference type="CDD" id="cd12148">
    <property type="entry name" value="fungal_TF_MHR"/>
    <property type="match status" value="1"/>
</dbReference>
<dbReference type="GO" id="GO:0006351">
    <property type="term" value="P:DNA-templated transcription"/>
    <property type="evidence" value="ECO:0007669"/>
    <property type="project" value="InterPro"/>
</dbReference>
<evidence type="ECO:0000256" key="4">
    <source>
        <dbReference type="ARBA" id="ARBA00023242"/>
    </source>
</evidence>
<keyword evidence="3" id="KW-0804">Transcription</keyword>
<evidence type="ECO:0000313" key="8">
    <source>
        <dbReference type="Proteomes" id="UP000241587"/>
    </source>
</evidence>
<dbReference type="GO" id="GO:0008270">
    <property type="term" value="F:zinc ion binding"/>
    <property type="evidence" value="ECO:0007669"/>
    <property type="project" value="InterPro"/>
</dbReference>
<feature type="region of interest" description="Disordered" evidence="5">
    <location>
        <begin position="675"/>
        <end position="694"/>
    </location>
</feature>
<keyword evidence="2" id="KW-0805">Transcription regulation</keyword>
<dbReference type="InterPro" id="IPR007219">
    <property type="entry name" value="XnlR_reg_dom"/>
</dbReference>
<dbReference type="GO" id="GO:0005634">
    <property type="term" value="C:nucleus"/>
    <property type="evidence" value="ECO:0007669"/>
    <property type="project" value="TreeGrafter"/>
</dbReference>
<name>A0A2T4GSC0_FUSCU</name>
<organism evidence="7 8">
    <name type="scientific">Fusarium culmorum</name>
    <dbReference type="NCBI Taxonomy" id="5516"/>
    <lineage>
        <taxon>Eukaryota</taxon>
        <taxon>Fungi</taxon>
        <taxon>Dikarya</taxon>
        <taxon>Ascomycota</taxon>
        <taxon>Pezizomycotina</taxon>
        <taxon>Sordariomycetes</taxon>
        <taxon>Hypocreomycetidae</taxon>
        <taxon>Hypocreales</taxon>
        <taxon>Nectriaceae</taxon>
        <taxon>Fusarium</taxon>
    </lineage>
</organism>
<sequence length="751" mass="84541">MSLSGGLNKVFRLDLSELRPPNRQGGSKRLKIDVACDHCRIKKVKCDGVRPVCGSCNRKLALRDSCNYTSSSITQNQCRIPLAQKHNSDKTSPCVQDSQRNGVYSPGIMDTQQPRRPSNQPQPHHSSPSTSTPGSRRPDSHGQRKIGASLPSASPSAVDSMTAVADDGASTEEFFGKSSAGSFTAQIKKAIDLRLGRPTTDSQGSSSSVPRSFSGISSTTSTSSSTLSYVLPPRRQADHLMELYWFYVDPLYPFLDRTRWNRAYNAIFAGTAMDLDERVFMATLNVILALSTQLFESQSPDQREQSSETFFHRAQELLPMNPWEPGSLELVQCLLVTSQYLQSTNNPHQTWMVIGSAIRMAQGLGFHLPGTSSSRSDPGERELLRRIWYGCVLMDRMVSVTHGRPAMISRHLAKSVPLPTESTTNEQSVIQNAEYYSFFVQSVRLYEIIHKTMMAFYSHIQENRYKEKETYSDPESSDGEDDDLDRVVQLDRCISRWESRLPKHLRWDLLESNTDKIAQRQAVILRMRFLHARILLLRPILSRFCLSPFPSERPQAEDNLQARVIQQSAMFCVTTAQNMINTLVAHRSMDSTVGLLPAWWYRVYYVYSAATVLIAAKLRPDVFSAVEIGQSWGQAISLLKTHEQFGQSAKRCVTALHILSSKILQANSRGSLGREVASNNNGILHPDTRDDQMSPHMIPDMESLDRIQQLAQGFESPVPDFNPRDFADFDFNVNDMSWLNDIQGVWELLNE</sequence>
<keyword evidence="1" id="KW-0479">Metal-binding</keyword>
<protein>
    <recommendedName>
        <fullName evidence="6">Zn(2)-C6 fungal-type domain-containing protein</fullName>
    </recommendedName>
</protein>
<dbReference type="InterPro" id="IPR001138">
    <property type="entry name" value="Zn2Cys6_DnaBD"/>
</dbReference>
<dbReference type="Gene3D" id="4.10.240.10">
    <property type="entry name" value="Zn(2)-C6 fungal-type DNA-binding domain"/>
    <property type="match status" value="1"/>
</dbReference>
<keyword evidence="4" id="KW-0539">Nucleus</keyword>
<dbReference type="EMBL" id="PVEM01000006">
    <property type="protein sequence ID" value="PTD06456.1"/>
    <property type="molecule type" value="Genomic_DNA"/>
</dbReference>
<dbReference type="PROSITE" id="PS50048">
    <property type="entry name" value="ZN2_CY6_FUNGAL_2"/>
    <property type="match status" value="1"/>
</dbReference>
<dbReference type="GO" id="GO:0000435">
    <property type="term" value="P:positive regulation of transcription from RNA polymerase II promoter by galactose"/>
    <property type="evidence" value="ECO:0007669"/>
    <property type="project" value="TreeGrafter"/>
</dbReference>
<keyword evidence="8" id="KW-1185">Reference proteome</keyword>
<dbReference type="PANTHER" id="PTHR47424:SF4">
    <property type="entry name" value="ZN(II)2CYS6 TRANSCRIPTION FACTOR (EUROFUNG)"/>
    <property type="match status" value="1"/>
</dbReference>
<accession>A0A2T4GSC0</accession>
<evidence type="ECO:0000313" key="7">
    <source>
        <dbReference type="EMBL" id="PTD06456.1"/>
    </source>
</evidence>
<gene>
    <name evidence="7" type="ORF">FCULG_00006079</name>
</gene>
<evidence type="ECO:0000256" key="1">
    <source>
        <dbReference type="ARBA" id="ARBA00022723"/>
    </source>
</evidence>
<dbReference type="SUPFAM" id="SSF57701">
    <property type="entry name" value="Zn2/Cys6 DNA-binding domain"/>
    <property type="match status" value="1"/>
</dbReference>
<feature type="domain" description="Zn(2)-C6 fungal-type" evidence="6">
    <location>
        <begin position="35"/>
        <end position="68"/>
    </location>
</feature>
<feature type="compositionally biased region" description="Low complexity" evidence="5">
    <location>
        <begin position="202"/>
        <end position="227"/>
    </location>
</feature>
<dbReference type="InterPro" id="IPR051127">
    <property type="entry name" value="Fungal_SecMet_Regulators"/>
</dbReference>
<dbReference type="GO" id="GO:0000978">
    <property type="term" value="F:RNA polymerase II cis-regulatory region sequence-specific DNA binding"/>
    <property type="evidence" value="ECO:0007669"/>
    <property type="project" value="TreeGrafter"/>
</dbReference>